<feature type="transmembrane region" description="Helical" evidence="1">
    <location>
        <begin position="162"/>
        <end position="181"/>
    </location>
</feature>
<dbReference type="EMBL" id="JAEHFY010000002">
    <property type="protein sequence ID" value="MBK0381770.1"/>
    <property type="molecule type" value="Genomic_DNA"/>
</dbReference>
<protein>
    <submittedName>
        <fullName evidence="3">Phosphatase PAP2 family protein</fullName>
    </submittedName>
</protein>
<dbReference type="InterPro" id="IPR000326">
    <property type="entry name" value="PAP2/HPO"/>
</dbReference>
<evidence type="ECO:0000259" key="2">
    <source>
        <dbReference type="SMART" id="SM00014"/>
    </source>
</evidence>
<evidence type="ECO:0000313" key="4">
    <source>
        <dbReference type="Proteomes" id="UP000660024"/>
    </source>
</evidence>
<evidence type="ECO:0000313" key="3">
    <source>
        <dbReference type="EMBL" id="MBK0381770.1"/>
    </source>
</evidence>
<dbReference type="PANTHER" id="PTHR14969">
    <property type="entry name" value="SPHINGOSINE-1-PHOSPHATE PHOSPHOHYDROLASE"/>
    <property type="match status" value="1"/>
</dbReference>
<proteinExistence type="predicted"/>
<dbReference type="RefSeq" id="WP_200584547.1">
    <property type="nucleotide sequence ID" value="NZ_JAEHFY010000002.1"/>
</dbReference>
<keyword evidence="1" id="KW-0472">Membrane</keyword>
<name>A0ABS1BFX9_9SPHI</name>
<organism evidence="3 4">
    <name type="scientific">Pedobacter segetis</name>
    <dbReference type="NCBI Taxonomy" id="2793069"/>
    <lineage>
        <taxon>Bacteria</taxon>
        <taxon>Pseudomonadati</taxon>
        <taxon>Bacteroidota</taxon>
        <taxon>Sphingobacteriia</taxon>
        <taxon>Sphingobacteriales</taxon>
        <taxon>Sphingobacteriaceae</taxon>
        <taxon>Pedobacter</taxon>
    </lineage>
</organism>
<gene>
    <name evidence="3" type="ORF">I5M32_02255</name>
</gene>
<dbReference type="InterPro" id="IPR036938">
    <property type="entry name" value="PAP2/HPO_sf"/>
</dbReference>
<accession>A0ABS1BFX9</accession>
<dbReference type="SUPFAM" id="SSF48317">
    <property type="entry name" value="Acid phosphatase/Vanadium-dependent haloperoxidase"/>
    <property type="match status" value="1"/>
</dbReference>
<sequence length="190" mass="21879">MLEALLKLDHHIFHTINYGMGNAFFDWLMPLIREKKNWTPLYAFILIYFIYNYRLKGFYFILFFAAAVGLADFLSAGIIKPLVNRDRPCQEASYKQEVVLRVGCGTGKSFPSSHATDHFAMAIFMITVFYKRWRWIIYTGILWAGAISFAQVYVGVHFPIDVFIGMLIGSLIGFLMGKLCVKVLPIFDHQ</sequence>
<feature type="domain" description="Phosphatidic acid phosphatase type 2/haloperoxidase" evidence="2">
    <location>
        <begin position="60"/>
        <end position="177"/>
    </location>
</feature>
<feature type="transmembrane region" description="Helical" evidence="1">
    <location>
        <begin position="59"/>
        <end position="79"/>
    </location>
</feature>
<keyword evidence="4" id="KW-1185">Reference proteome</keyword>
<feature type="transmembrane region" description="Helical" evidence="1">
    <location>
        <begin position="135"/>
        <end position="156"/>
    </location>
</feature>
<dbReference type="Proteomes" id="UP000660024">
    <property type="component" value="Unassembled WGS sequence"/>
</dbReference>
<reference evidence="3 4" key="1">
    <citation type="submission" date="2020-12" db="EMBL/GenBank/DDBJ databases">
        <title>Bacterial novel species Pedobacter sp. SD-b isolated from soil.</title>
        <authorList>
            <person name="Jung H.-Y."/>
        </authorList>
    </citation>
    <scope>NUCLEOTIDE SEQUENCE [LARGE SCALE GENOMIC DNA]</scope>
    <source>
        <strain evidence="3 4">SD-b</strain>
    </source>
</reference>
<dbReference type="SMART" id="SM00014">
    <property type="entry name" value="acidPPc"/>
    <property type="match status" value="1"/>
</dbReference>
<comment type="caution">
    <text evidence="3">The sequence shown here is derived from an EMBL/GenBank/DDBJ whole genome shotgun (WGS) entry which is preliminary data.</text>
</comment>
<keyword evidence="1" id="KW-0812">Transmembrane</keyword>
<dbReference type="PANTHER" id="PTHR14969:SF13">
    <property type="entry name" value="AT30094P"/>
    <property type="match status" value="1"/>
</dbReference>
<dbReference type="Gene3D" id="1.20.144.10">
    <property type="entry name" value="Phosphatidic acid phosphatase type 2/haloperoxidase"/>
    <property type="match status" value="1"/>
</dbReference>
<dbReference type="Pfam" id="PF01569">
    <property type="entry name" value="PAP2"/>
    <property type="match status" value="1"/>
</dbReference>
<evidence type="ECO:0000256" key="1">
    <source>
        <dbReference type="SAM" id="Phobius"/>
    </source>
</evidence>
<keyword evidence="1" id="KW-1133">Transmembrane helix</keyword>